<keyword evidence="1" id="KW-0472">Membrane</keyword>
<organism evidence="2 3">
    <name type="scientific">Elysia crispata</name>
    <name type="common">lettuce slug</name>
    <dbReference type="NCBI Taxonomy" id="231223"/>
    <lineage>
        <taxon>Eukaryota</taxon>
        <taxon>Metazoa</taxon>
        <taxon>Spiralia</taxon>
        <taxon>Lophotrochozoa</taxon>
        <taxon>Mollusca</taxon>
        <taxon>Gastropoda</taxon>
        <taxon>Heterobranchia</taxon>
        <taxon>Euthyneura</taxon>
        <taxon>Panpulmonata</taxon>
        <taxon>Sacoglossa</taxon>
        <taxon>Placobranchoidea</taxon>
        <taxon>Plakobranchidae</taxon>
        <taxon>Elysia</taxon>
    </lineage>
</organism>
<name>A0AAE0XQN2_9GAST</name>
<dbReference type="AlphaFoldDB" id="A0AAE0XQN2"/>
<keyword evidence="3" id="KW-1185">Reference proteome</keyword>
<evidence type="ECO:0000313" key="2">
    <source>
        <dbReference type="EMBL" id="KAK3701297.1"/>
    </source>
</evidence>
<gene>
    <name evidence="2" type="ORF">RRG08_066789</name>
</gene>
<evidence type="ECO:0000313" key="3">
    <source>
        <dbReference type="Proteomes" id="UP001283361"/>
    </source>
</evidence>
<accession>A0AAE0XQN2</accession>
<keyword evidence="1" id="KW-0812">Transmembrane</keyword>
<evidence type="ECO:0000256" key="1">
    <source>
        <dbReference type="SAM" id="Phobius"/>
    </source>
</evidence>
<protein>
    <submittedName>
        <fullName evidence="2">Uncharacterized protein</fullName>
    </submittedName>
</protein>
<keyword evidence="1" id="KW-1133">Transmembrane helix</keyword>
<comment type="caution">
    <text evidence="2">The sequence shown here is derived from an EMBL/GenBank/DDBJ whole genome shotgun (WGS) entry which is preliminary data.</text>
</comment>
<feature type="transmembrane region" description="Helical" evidence="1">
    <location>
        <begin position="91"/>
        <end position="111"/>
    </location>
</feature>
<reference evidence="2" key="1">
    <citation type="journal article" date="2023" name="G3 (Bethesda)">
        <title>A reference genome for the long-term kleptoplast-retaining sea slug Elysia crispata morphotype clarki.</title>
        <authorList>
            <person name="Eastman K.E."/>
            <person name="Pendleton A.L."/>
            <person name="Shaikh M.A."/>
            <person name="Suttiyut T."/>
            <person name="Ogas R."/>
            <person name="Tomko P."/>
            <person name="Gavelis G."/>
            <person name="Widhalm J.R."/>
            <person name="Wisecaver J.H."/>
        </authorList>
    </citation>
    <scope>NUCLEOTIDE SEQUENCE</scope>
    <source>
        <strain evidence="2">ECLA1</strain>
    </source>
</reference>
<dbReference type="Proteomes" id="UP001283361">
    <property type="component" value="Unassembled WGS sequence"/>
</dbReference>
<sequence>MYTFCLGTACFDSDLSSRSENENRKSTLAKKQPPYARIFQEKQPKLFFQAKNLLLEGPALECLGKNEPPRRSSVAKITDSLKEAEDNNIDWFLILYGSEILAVIYILLWTISNFIQHLRLIMWGHRMLLEEQEGYLKRVNLMPANEKEGKDQNSYKGVSHDIILFFDISY</sequence>
<dbReference type="EMBL" id="JAWDGP010007896">
    <property type="protein sequence ID" value="KAK3701297.1"/>
    <property type="molecule type" value="Genomic_DNA"/>
</dbReference>
<proteinExistence type="predicted"/>